<evidence type="ECO:0000259" key="2">
    <source>
        <dbReference type="PROSITE" id="PS50110"/>
    </source>
</evidence>
<proteinExistence type="predicted"/>
<dbReference type="RefSeq" id="WP_302244141.1">
    <property type="nucleotide sequence ID" value="NZ_JAULJQ010000004.1"/>
</dbReference>
<dbReference type="PROSITE" id="PS50110">
    <property type="entry name" value="RESPONSE_REGULATORY"/>
    <property type="match status" value="1"/>
</dbReference>
<comment type="caution">
    <text evidence="1">Lacks conserved residue(s) required for the propagation of feature annotation.</text>
</comment>
<name>A0ABT8T6N9_9BACT</name>
<feature type="domain" description="Response regulatory" evidence="2">
    <location>
        <begin position="2"/>
        <end position="105"/>
    </location>
</feature>
<dbReference type="SMART" id="SM00448">
    <property type="entry name" value="REC"/>
    <property type="match status" value="1"/>
</dbReference>
<sequence length="275" mass="31896">MQILIIESETYLAQSLARKLENEGHICCVRMPNQNIQDDSEYDVVLLGSFFESAKLIKSYPNSVIIMLANYLNSDITSALRAGANDYILKPVIMEELLRKINMHSAFLRAKQLNESFEGILQEQNNYNLKDLLKLRLPLRIECSSVTNCDIFVYALSKAKNQSFLRLKNDLSKLNSSLQILYFYNFDELSQKEQDSIKESKNKKLIIRSSQELEGFSTYEISTYNTNIMPIDDYIKHCIISHQDTHNDTQLASILGISRKSLWERRRKYDIAKKK</sequence>
<organism evidence="3 4">
    <name type="scientific">Campylobacter magnus</name>
    <dbReference type="NCBI Taxonomy" id="3026462"/>
    <lineage>
        <taxon>Bacteria</taxon>
        <taxon>Pseudomonadati</taxon>
        <taxon>Campylobacterota</taxon>
        <taxon>Epsilonproteobacteria</taxon>
        <taxon>Campylobacterales</taxon>
        <taxon>Campylobacteraceae</taxon>
        <taxon>Campylobacter</taxon>
    </lineage>
</organism>
<accession>A0ABT8T6N9</accession>
<dbReference type="SUPFAM" id="SSF52172">
    <property type="entry name" value="CheY-like"/>
    <property type="match status" value="1"/>
</dbReference>
<dbReference type="Proteomes" id="UP001171111">
    <property type="component" value="Unassembled WGS sequence"/>
</dbReference>
<reference evidence="3 4" key="1">
    <citation type="submission" date="2023-06" db="EMBL/GenBank/DDBJ databases">
        <title>Campylobacter magnum sp. nov., isolated from cecal contents of domestic pigs (Sus scrofa domesticus).</title>
        <authorList>
            <person name="Papic B."/>
            <person name="Gruntar I."/>
        </authorList>
    </citation>
    <scope>NUCLEOTIDE SEQUENCE [LARGE SCALE GENOMIC DNA]</scope>
    <source>
        <strain evidence="4">34484-21</strain>
    </source>
</reference>
<evidence type="ECO:0000313" key="4">
    <source>
        <dbReference type="Proteomes" id="UP001171111"/>
    </source>
</evidence>
<comment type="caution">
    <text evidence="3">The sequence shown here is derived from an EMBL/GenBank/DDBJ whole genome shotgun (WGS) entry which is preliminary data.</text>
</comment>
<dbReference type="EMBL" id="JAULJQ010000004">
    <property type="protein sequence ID" value="MDO2409277.1"/>
    <property type="molecule type" value="Genomic_DNA"/>
</dbReference>
<protein>
    <recommendedName>
        <fullName evidence="2">Response regulatory domain-containing protein</fullName>
    </recommendedName>
</protein>
<dbReference type="InterPro" id="IPR011006">
    <property type="entry name" value="CheY-like_superfamily"/>
</dbReference>
<evidence type="ECO:0000256" key="1">
    <source>
        <dbReference type="PROSITE-ProRule" id="PRU00169"/>
    </source>
</evidence>
<keyword evidence="4" id="KW-1185">Reference proteome</keyword>
<dbReference type="Gene3D" id="3.40.50.2300">
    <property type="match status" value="1"/>
</dbReference>
<gene>
    <name evidence="3" type="ORF">Q2362_04080</name>
</gene>
<dbReference type="InterPro" id="IPR001789">
    <property type="entry name" value="Sig_transdc_resp-reg_receiver"/>
</dbReference>
<evidence type="ECO:0000313" key="3">
    <source>
        <dbReference type="EMBL" id="MDO2409277.1"/>
    </source>
</evidence>